<name>A0A6A6CKR8_ZASCE</name>
<proteinExistence type="predicted"/>
<dbReference type="OrthoDB" id="3641189at2759"/>
<protein>
    <recommendedName>
        <fullName evidence="3">SnoaL-like domain-containing protein</fullName>
    </recommendedName>
</protein>
<dbReference type="GeneID" id="54559355"/>
<sequence length="153" mass="17633">MAKPHALQPKPNPTPKHTAHELQRIASNSMHVLNIRDFSHQTPLGLEILSHISSSFSGKVDNIPHPLNWKQLNDVWRAWYEADERLEFNMRNCSAYVNEEEGLANVYMDMDVVGVSNVELKGFSELCWRKEGGKWMIYRFWGSRGMPGNDGFF</sequence>
<keyword evidence="2" id="KW-1185">Reference proteome</keyword>
<organism evidence="1 2">
    <name type="scientific">Zasmidium cellare ATCC 36951</name>
    <dbReference type="NCBI Taxonomy" id="1080233"/>
    <lineage>
        <taxon>Eukaryota</taxon>
        <taxon>Fungi</taxon>
        <taxon>Dikarya</taxon>
        <taxon>Ascomycota</taxon>
        <taxon>Pezizomycotina</taxon>
        <taxon>Dothideomycetes</taxon>
        <taxon>Dothideomycetidae</taxon>
        <taxon>Mycosphaerellales</taxon>
        <taxon>Mycosphaerellaceae</taxon>
        <taxon>Zasmidium</taxon>
    </lineage>
</organism>
<dbReference type="AlphaFoldDB" id="A0A6A6CKR8"/>
<evidence type="ECO:0000313" key="2">
    <source>
        <dbReference type="Proteomes" id="UP000799537"/>
    </source>
</evidence>
<gene>
    <name evidence="1" type="ORF">M409DRAFT_21896</name>
</gene>
<accession>A0A6A6CKR8</accession>
<reference evidence="1" key="1">
    <citation type="journal article" date="2020" name="Stud. Mycol.">
        <title>101 Dothideomycetes genomes: a test case for predicting lifestyles and emergence of pathogens.</title>
        <authorList>
            <person name="Haridas S."/>
            <person name="Albert R."/>
            <person name="Binder M."/>
            <person name="Bloem J."/>
            <person name="Labutti K."/>
            <person name="Salamov A."/>
            <person name="Andreopoulos B."/>
            <person name="Baker S."/>
            <person name="Barry K."/>
            <person name="Bills G."/>
            <person name="Bluhm B."/>
            <person name="Cannon C."/>
            <person name="Castanera R."/>
            <person name="Culley D."/>
            <person name="Daum C."/>
            <person name="Ezra D."/>
            <person name="Gonzalez J."/>
            <person name="Henrissat B."/>
            <person name="Kuo A."/>
            <person name="Liang C."/>
            <person name="Lipzen A."/>
            <person name="Lutzoni F."/>
            <person name="Magnuson J."/>
            <person name="Mondo S."/>
            <person name="Nolan M."/>
            <person name="Ohm R."/>
            <person name="Pangilinan J."/>
            <person name="Park H.-J."/>
            <person name="Ramirez L."/>
            <person name="Alfaro M."/>
            <person name="Sun H."/>
            <person name="Tritt A."/>
            <person name="Yoshinaga Y."/>
            <person name="Zwiers L.-H."/>
            <person name="Turgeon B."/>
            <person name="Goodwin S."/>
            <person name="Spatafora J."/>
            <person name="Crous P."/>
            <person name="Grigoriev I."/>
        </authorList>
    </citation>
    <scope>NUCLEOTIDE SEQUENCE</scope>
    <source>
        <strain evidence="1">ATCC 36951</strain>
    </source>
</reference>
<evidence type="ECO:0008006" key="3">
    <source>
        <dbReference type="Google" id="ProtNLM"/>
    </source>
</evidence>
<evidence type="ECO:0000313" key="1">
    <source>
        <dbReference type="EMBL" id="KAF2167745.1"/>
    </source>
</evidence>
<dbReference type="RefSeq" id="XP_033668634.1">
    <property type="nucleotide sequence ID" value="XM_033806083.1"/>
</dbReference>
<dbReference type="EMBL" id="ML993592">
    <property type="protein sequence ID" value="KAF2167745.1"/>
    <property type="molecule type" value="Genomic_DNA"/>
</dbReference>
<dbReference type="Proteomes" id="UP000799537">
    <property type="component" value="Unassembled WGS sequence"/>
</dbReference>